<gene>
    <name evidence="5" type="ORF">LVIROSA_LOCUS16362</name>
</gene>
<evidence type="ECO:0000313" key="6">
    <source>
        <dbReference type="Proteomes" id="UP001157418"/>
    </source>
</evidence>
<keyword evidence="6" id="KW-1185">Reference proteome</keyword>
<dbReference type="Proteomes" id="UP001157418">
    <property type="component" value="Unassembled WGS sequence"/>
</dbReference>
<dbReference type="GO" id="GO:0008146">
    <property type="term" value="F:sulfotransferase activity"/>
    <property type="evidence" value="ECO:0007669"/>
    <property type="project" value="InterPro"/>
</dbReference>
<accession>A0AAU9MRF5</accession>
<dbReference type="InterPro" id="IPR027417">
    <property type="entry name" value="P-loop_NTPase"/>
</dbReference>
<dbReference type="AlphaFoldDB" id="A0AAU9MRF5"/>
<evidence type="ECO:0000256" key="2">
    <source>
        <dbReference type="ARBA" id="ARBA00022679"/>
    </source>
</evidence>
<keyword evidence="2 3" id="KW-0808">Transferase</keyword>
<name>A0AAU9MRF5_9ASTR</name>
<reference evidence="5 6" key="1">
    <citation type="submission" date="2022-01" db="EMBL/GenBank/DDBJ databases">
        <authorList>
            <person name="Xiong W."/>
            <person name="Schranz E."/>
        </authorList>
    </citation>
    <scope>NUCLEOTIDE SEQUENCE [LARGE SCALE GENOMIC DNA]</scope>
</reference>
<comment type="similarity">
    <text evidence="1 3">Belongs to the sulfotransferase 1 family.</text>
</comment>
<dbReference type="EC" id="2.8.2.-" evidence="3"/>
<organism evidence="5 6">
    <name type="scientific">Lactuca virosa</name>
    <dbReference type="NCBI Taxonomy" id="75947"/>
    <lineage>
        <taxon>Eukaryota</taxon>
        <taxon>Viridiplantae</taxon>
        <taxon>Streptophyta</taxon>
        <taxon>Embryophyta</taxon>
        <taxon>Tracheophyta</taxon>
        <taxon>Spermatophyta</taxon>
        <taxon>Magnoliopsida</taxon>
        <taxon>eudicotyledons</taxon>
        <taxon>Gunneridae</taxon>
        <taxon>Pentapetalae</taxon>
        <taxon>asterids</taxon>
        <taxon>campanulids</taxon>
        <taxon>Asterales</taxon>
        <taxon>Asteraceae</taxon>
        <taxon>Cichorioideae</taxon>
        <taxon>Cichorieae</taxon>
        <taxon>Lactucinae</taxon>
        <taxon>Lactuca</taxon>
    </lineage>
</organism>
<protein>
    <recommendedName>
        <fullName evidence="3">Sulfotransferase</fullName>
        <ecNumber evidence="3">2.8.2.-</ecNumber>
    </recommendedName>
</protein>
<dbReference type="Pfam" id="PF00685">
    <property type="entry name" value="Sulfotransfer_1"/>
    <property type="match status" value="1"/>
</dbReference>
<evidence type="ECO:0000313" key="5">
    <source>
        <dbReference type="EMBL" id="CAH1429505.1"/>
    </source>
</evidence>
<evidence type="ECO:0000256" key="1">
    <source>
        <dbReference type="ARBA" id="ARBA00005771"/>
    </source>
</evidence>
<sequence>MFTTSNLLFYKTILEPCVGYWKASHESPKKLLFLKYEDIKMEPCVGYWKASHESPKKLLFLKYEDIKMEPSMELKKLVVFTGMPFTMWGGGGEMRDAWWKRL</sequence>
<comment type="caution">
    <text evidence="5">The sequence shown here is derived from an EMBL/GenBank/DDBJ whole genome shotgun (WGS) entry which is preliminary data.</text>
</comment>
<evidence type="ECO:0000259" key="4">
    <source>
        <dbReference type="Pfam" id="PF00685"/>
    </source>
</evidence>
<feature type="domain" description="Sulfotransferase" evidence="4">
    <location>
        <begin position="46"/>
        <end position="93"/>
    </location>
</feature>
<dbReference type="InterPro" id="IPR000863">
    <property type="entry name" value="Sulfotransferase_dom"/>
</dbReference>
<dbReference type="PANTHER" id="PTHR11783">
    <property type="entry name" value="SULFOTRANSFERASE SULT"/>
    <property type="match status" value="1"/>
</dbReference>
<dbReference type="Gene3D" id="3.40.50.300">
    <property type="entry name" value="P-loop containing nucleotide triphosphate hydrolases"/>
    <property type="match status" value="1"/>
</dbReference>
<proteinExistence type="inferred from homology"/>
<dbReference type="EMBL" id="CAKMRJ010002832">
    <property type="protein sequence ID" value="CAH1429505.1"/>
    <property type="molecule type" value="Genomic_DNA"/>
</dbReference>
<dbReference type="SUPFAM" id="SSF52540">
    <property type="entry name" value="P-loop containing nucleoside triphosphate hydrolases"/>
    <property type="match status" value="1"/>
</dbReference>
<evidence type="ECO:0000256" key="3">
    <source>
        <dbReference type="RuleBase" id="RU361155"/>
    </source>
</evidence>